<evidence type="ECO:0000256" key="1">
    <source>
        <dbReference type="SAM" id="MobiDB-lite"/>
    </source>
</evidence>
<organism evidence="2">
    <name type="scientific">Cladocopium goreaui</name>
    <dbReference type="NCBI Taxonomy" id="2562237"/>
    <lineage>
        <taxon>Eukaryota</taxon>
        <taxon>Sar</taxon>
        <taxon>Alveolata</taxon>
        <taxon>Dinophyceae</taxon>
        <taxon>Suessiales</taxon>
        <taxon>Symbiodiniaceae</taxon>
        <taxon>Cladocopium</taxon>
    </lineage>
</organism>
<dbReference type="EMBL" id="CAMXCT020000055">
    <property type="protein sequence ID" value="CAL1126505.1"/>
    <property type="molecule type" value="Genomic_DNA"/>
</dbReference>
<proteinExistence type="predicted"/>
<dbReference type="Proteomes" id="UP001152797">
    <property type="component" value="Unassembled WGS sequence"/>
</dbReference>
<reference evidence="2" key="1">
    <citation type="submission" date="2022-10" db="EMBL/GenBank/DDBJ databases">
        <authorList>
            <person name="Chen Y."/>
            <person name="Dougan E. K."/>
            <person name="Chan C."/>
            <person name="Rhodes N."/>
            <person name="Thang M."/>
        </authorList>
    </citation>
    <scope>NUCLEOTIDE SEQUENCE</scope>
</reference>
<feature type="compositionally biased region" description="Basic residues" evidence="1">
    <location>
        <begin position="291"/>
        <end position="303"/>
    </location>
</feature>
<feature type="compositionally biased region" description="Basic and acidic residues" evidence="1">
    <location>
        <begin position="244"/>
        <end position="275"/>
    </location>
</feature>
<feature type="compositionally biased region" description="Basic and acidic residues" evidence="1">
    <location>
        <begin position="219"/>
        <end position="236"/>
    </location>
</feature>
<protein>
    <submittedName>
        <fullName evidence="3">Protein disulfide-isomerase A6</fullName>
    </submittedName>
</protein>
<dbReference type="EMBL" id="CAMXCT010000055">
    <property type="protein sequence ID" value="CAI3973130.1"/>
    <property type="molecule type" value="Genomic_DNA"/>
</dbReference>
<evidence type="ECO:0000313" key="4">
    <source>
        <dbReference type="Proteomes" id="UP001152797"/>
    </source>
</evidence>
<keyword evidence="4" id="KW-1185">Reference proteome</keyword>
<sequence>MLYLTQVLNEIKKESNPPKSLRAEHLFKLNEAVFNLSEEDAVDGPLAVKLFQAVEKIHTAYNTGKYDNTDSNFFYDYLALLGTMQNQHFFSQKQTEKMLGWIKEVVDTSGMLAAPSTGGSSSKALEAENEKLRKKLEKLEGAVQTIRNIETEPKGKSKTSAKVKAKEEPPVKASPGKKGKGKGKYDDYEEEPVVKGKGKGKAKKEKEVVAVAPKGKSKGKGEAKGKGKEKAPEPVKGKGKGKGKVKEEYEEPPKGKSKGKGKEGKGKSKEEDPPLRKGKGKGKGKEEPKGKAKGKGKKGWKSK</sequence>
<reference evidence="3 4" key="2">
    <citation type="submission" date="2024-05" db="EMBL/GenBank/DDBJ databases">
        <authorList>
            <person name="Chen Y."/>
            <person name="Shah S."/>
            <person name="Dougan E. K."/>
            <person name="Thang M."/>
            <person name="Chan C."/>
        </authorList>
    </citation>
    <scope>NUCLEOTIDE SEQUENCE [LARGE SCALE GENOMIC DNA]</scope>
</reference>
<dbReference type="OrthoDB" id="444678at2759"/>
<feature type="region of interest" description="Disordered" evidence="1">
    <location>
        <begin position="147"/>
        <end position="303"/>
    </location>
</feature>
<accession>A0A9P1FFU0</accession>
<dbReference type="AlphaFoldDB" id="A0A9P1FFU0"/>
<comment type="caution">
    <text evidence="2">The sequence shown here is derived from an EMBL/GenBank/DDBJ whole genome shotgun (WGS) entry which is preliminary data.</text>
</comment>
<evidence type="ECO:0000313" key="2">
    <source>
        <dbReference type="EMBL" id="CAI3973130.1"/>
    </source>
</evidence>
<dbReference type="EMBL" id="CAMXCT030000055">
    <property type="protein sequence ID" value="CAL4760442.1"/>
    <property type="molecule type" value="Genomic_DNA"/>
</dbReference>
<gene>
    <name evidence="2" type="ORF">C1SCF055_LOCUS1654</name>
</gene>
<name>A0A9P1FFU0_9DINO</name>
<evidence type="ECO:0000313" key="3">
    <source>
        <dbReference type="EMBL" id="CAL4760442.1"/>
    </source>
</evidence>